<gene>
    <name evidence="1" type="ORF">BO70DRAFT_13224</name>
</gene>
<dbReference type="VEuPathDB" id="FungiDB:BO70DRAFT_13224"/>
<dbReference type="EMBL" id="MSFL01000001">
    <property type="protein sequence ID" value="PWY92529.1"/>
    <property type="molecule type" value="Genomic_DNA"/>
</dbReference>
<dbReference type="AlphaFoldDB" id="A0A317X1P6"/>
<protein>
    <submittedName>
        <fullName evidence="1">Uncharacterized protein</fullName>
    </submittedName>
</protein>
<accession>A0A317X1P6</accession>
<dbReference type="GeneID" id="37060279"/>
<sequence>MSLSLSPFLLPVRKKTCDGAHLFFNPYRYYPLPLFLPLPNNESMNEFFFPHERTLGKQTTYLRLCLSSTYFPSTGISVLFTRQALVWFLCRRLLYKYFSVTVSPSSFPPSLSMSLSCHQVLLQDSS</sequence>
<name>A0A317X1P6_9EURO</name>
<comment type="caution">
    <text evidence="1">The sequence shown here is derived from an EMBL/GenBank/DDBJ whole genome shotgun (WGS) entry which is preliminary data.</text>
</comment>
<organism evidence="1 2">
    <name type="scientific">Aspergillus heteromorphus CBS 117.55</name>
    <dbReference type="NCBI Taxonomy" id="1448321"/>
    <lineage>
        <taxon>Eukaryota</taxon>
        <taxon>Fungi</taxon>
        <taxon>Dikarya</taxon>
        <taxon>Ascomycota</taxon>
        <taxon>Pezizomycotina</taxon>
        <taxon>Eurotiomycetes</taxon>
        <taxon>Eurotiomycetidae</taxon>
        <taxon>Eurotiales</taxon>
        <taxon>Aspergillaceae</taxon>
        <taxon>Aspergillus</taxon>
        <taxon>Aspergillus subgen. Circumdati</taxon>
    </lineage>
</organism>
<reference evidence="1 2" key="1">
    <citation type="submission" date="2016-12" db="EMBL/GenBank/DDBJ databases">
        <title>The genomes of Aspergillus section Nigri reveals drivers in fungal speciation.</title>
        <authorList>
            <consortium name="DOE Joint Genome Institute"/>
            <person name="Vesth T.C."/>
            <person name="Nybo J."/>
            <person name="Theobald S."/>
            <person name="Brandl J."/>
            <person name="Frisvad J.C."/>
            <person name="Nielsen K.F."/>
            <person name="Lyhne E.K."/>
            <person name="Kogle M.E."/>
            <person name="Kuo A."/>
            <person name="Riley R."/>
            <person name="Clum A."/>
            <person name="Nolan M."/>
            <person name="Lipzen A."/>
            <person name="Salamov A."/>
            <person name="Henrissat B."/>
            <person name="Wiebenga A."/>
            <person name="De Vries R.P."/>
            <person name="Grigoriev I.V."/>
            <person name="Mortensen U.H."/>
            <person name="Andersen M.R."/>
            <person name="Baker S.E."/>
        </authorList>
    </citation>
    <scope>NUCLEOTIDE SEQUENCE [LARGE SCALE GENOMIC DNA]</scope>
    <source>
        <strain evidence="1 2">CBS 117.55</strain>
    </source>
</reference>
<dbReference type="Proteomes" id="UP000247233">
    <property type="component" value="Unassembled WGS sequence"/>
</dbReference>
<evidence type="ECO:0000313" key="2">
    <source>
        <dbReference type="Proteomes" id="UP000247233"/>
    </source>
</evidence>
<keyword evidence="2" id="KW-1185">Reference proteome</keyword>
<proteinExistence type="predicted"/>
<dbReference type="RefSeq" id="XP_025404268.1">
    <property type="nucleotide sequence ID" value="XM_025538042.1"/>
</dbReference>
<evidence type="ECO:0000313" key="1">
    <source>
        <dbReference type="EMBL" id="PWY92529.1"/>
    </source>
</evidence>